<sequence length="41" mass="4519">MLLAIGTVLLVRNMNKRIKRLPERFPSQEPPDSDSSPAPGS</sequence>
<dbReference type="Proteomes" id="UP000635606">
    <property type="component" value="Unassembled WGS sequence"/>
</dbReference>
<feature type="region of interest" description="Disordered" evidence="1">
    <location>
        <begin position="21"/>
        <end position="41"/>
    </location>
</feature>
<reference evidence="2" key="1">
    <citation type="submission" date="2021-01" db="EMBL/GenBank/DDBJ databases">
        <title>Whole genome shotgun sequence of Virgisporangium ochraceum NBRC 16418.</title>
        <authorList>
            <person name="Komaki H."/>
            <person name="Tamura T."/>
        </authorList>
    </citation>
    <scope>NUCLEOTIDE SEQUENCE</scope>
    <source>
        <strain evidence="2">NBRC 16418</strain>
    </source>
</reference>
<evidence type="ECO:0000313" key="2">
    <source>
        <dbReference type="EMBL" id="GIJ65199.1"/>
    </source>
</evidence>
<dbReference type="AlphaFoldDB" id="A0A8J4E8C1"/>
<proteinExistence type="predicted"/>
<accession>A0A8J4E8C1</accession>
<evidence type="ECO:0000256" key="1">
    <source>
        <dbReference type="SAM" id="MobiDB-lite"/>
    </source>
</evidence>
<gene>
    <name evidence="2" type="ORF">Voc01_001160</name>
</gene>
<evidence type="ECO:0000313" key="3">
    <source>
        <dbReference type="Proteomes" id="UP000635606"/>
    </source>
</evidence>
<protein>
    <submittedName>
        <fullName evidence="2">Uncharacterized protein</fullName>
    </submittedName>
</protein>
<comment type="caution">
    <text evidence="2">The sequence shown here is derived from an EMBL/GenBank/DDBJ whole genome shotgun (WGS) entry which is preliminary data.</text>
</comment>
<organism evidence="2 3">
    <name type="scientific">Virgisporangium ochraceum</name>
    <dbReference type="NCBI Taxonomy" id="65505"/>
    <lineage>
        <taxon>Bacteria</taxon>
        <taxon>Bacillati</taxon>
        <taxon>Actinomycetota</taxon>
        <taxon>Actinomycetes</taxon>
        <taxon>Micromonosporales</taxon>
        <taxon>Micromonosporaceae</taxon>
        <taxon>Virgisporangium</taxon>
    </lineage>
</organism>
<name>A0A8J4E8C1_9ACTN</name>
<keyword evidence="3" id="KW-1185">Reference proteome</keyword>
<dbReference type="EMBL" id="BOPH01000001">
    <property type="protein sequence ID" value="GIJ65199.1"/>
    <property type="molecule type" value="Genomic_DNA"/>
</dbReference>